<organism evidence="1 2">
    <name type="scientific">Comamonas piscis</name>
    <dbReference type="NCBI Taxonomy" id="1562974"/>
    <lineage>
        <taxon>Bacteria</taxon>
        <taxon>Pseudomonadati</taxon>
        <taxon>Pseudomonadota</taxon>
        <taxon>Betaproteobacteria</taxon>
        <taxon>Burkholderiales</taxon>
        <taxon>Comamonadaceae</taxon>
        <taxon>Comamonas</taxon>
    </lineage>
</organism>
<reference evidence="1 2" key="1">
    <citation type="journal article" date="2020" name="G3 (Bethesda)">
        <title>CeMbio - The Caenorhabditis elegans Microbiome Resource.</title>
        <authorList>
            <person name="Dirksen P."/>
            <person name="Assie A."/>
            <person name="Zimmermann J."/>
            <person name="Zhang F."/>
            <person name="Tietje A.M."/>
            <person name="Marsh S.A."/>
            <person name="Felix M.A."/>
            <person name="Shapira M."/>
            <person name="Kaleta C."/>
            <person name="Schulenburg H."/>
            <person name="Samuel B."/>
        </authorList>
    </citation>
    <scope>NUCLEOTIDE SEQUENCE [LARGE SCALE GENOMIC DNA]</scope>
    <source>
        <strain evidence="1 2">BIGb0172</strain>
    </source>
</reference>
<keyword evidence="2" id="KW-1185">Reference proteome</keyword>
<name>A0A7G5EMR5_9BURK</name>
<evidence type="ECO:0008006" key="3">
    <source>
        <dbReference type="Google" id="ProtNLM"/>
    </source>
</evidence>
<dbReference type="KEGG" id="cpis:HS961_21915"/>
<protein>
    <recommendedName>
        <fullName evidence="3">STAS domain-containing protein</fullName>
    </recommendedName>
</protein>
<evidence type="ECO:0000313" key="1">
    <source>
        <dbReference type="EMBL" id="QMV75290.1"/>
    </source>
</evidence>
<dbReference type="Proteomes" id="UP000515240">
    <property type="component" value="Chromosome"/>
</dbReference>
<dbReference type="AlphaFoldDB" id="A0A7G5EMR5"/>
<dbReference type="RefSeq" id="WP_182325546.1">
    <property type="nucleotide sequence ID" value="NZ_CP058554.1"/>
</dbReference>
<evidence type="ECO:0000313" key="2">
    <source>
        <dbReference type="Proteomes" id="UP000515240"/>
    </source>
</evidence>
<proteinExistence type="predicted"/>
<sequence>MSEAHKPNKGLLSKVVRFVTKPTTQWSELDKTPEPENPEAQFSKQALKEIMERKRRNDFVRKLEFDQLRKIRREANKSSSAGADGLGAASSAAMLEAGVAPDAAAAGAGKHAHPSHTIEKINQIERQMSKQWWSGDAASAAAAESAAAGAADSAPASAPAPVASAAAPLVAEAAAPAAAPAVSAAPPPAAAAALPAAAFDAQVESGRFIHDTDLEEAAVLFANGDAAGAEASLLALVQQRRGDLMGQLTIWLTLFDLYRATGDQTKFDFHAIEFASKYGRSAPVWFSMPQELGAKALQVGDGPAEEVRLLNWQAPPVLSVAALNGLQGNLKRFAPPWTLNWSRVTEVRDEVVEPLLAQFRIWADRPEVRLVFVGADPLLSVLEAQTPVGDNAVAQDRWWLRMAFLRLLKLEQDFEAAALDYCITYEVSPPSWVQPRLEMNSDSARSGAPAAPDMSMVLDLPERKPLVADNPQAVLEGIVEGDVSQRLDTFTPMVEPGMPFTVRCDRLMRIDFVAAGSVLNWVAECQQKNALVRFGNLHRLNAVFFNLIGINEHSIVNQREN</sequence>
<dbReference type="EMBL" id="CP058554">
    <property type="protein sequence ID" value="QMV75290.1"/>
    <property type="molecule type" value="Genomic_DNA"/>
</dbReference>
<accession>A0A7G5EMR5</accession>
<gene>
    <name evidence="1" type="ORF">HS961_21915</name>
</gene>